<evidence type="ECO:0000256" key="12">
    <source>
        <dbReference type="ARBA" id="ARBA00023170"/>
    </source>
</evidence>
<dbReference type="CDD" id="cd01347">
    <property type="entry name" value="ligand_gated_channel"/>
    <property type="match status" value="1"/>
</dbReference>
<feature type="domain" description="TonB-dependent receptor plug" evidence="19">
    <location>
        <begin position="77"/>
        <end position="175"/>
    </location>
</feature>
<accession>A0A2U2BKF1</accession>
<evidence type="ECO:0000256" key="6">
    <source>
        <dbReference type="ARBA" id="ARBA00022692"/>
    </source>
</evidence>
<dbReference type="EMBL" id="QEXO01000002">
    <property type="protein sequence ID" value="PWE14462.1"/>
    <property type="molecule type" value="Genomic_DNA"/>
</dbReference>
<dbReference type="Gene3D" id="2.40.170.20">
    <property type="entry name" value="TonB-dependent receptor, beta-barrel domain"/>
    <property type="match status" value="1"/>
</dbReference>
<evidence type="ECO:0000256" key="16">
    <source>
        <dbReference type="RuleBase" id="RU003357"/>
    </source>
</evidence>
<comment type="caution">
    <text evidence="20">The sequence shown here is derived from an EMBL/GenBank/DDBJ whole genome shotgun (WGS) entry which is preliminary data.</text>
</comment>
<dbReference type="InterPro" id="IPR036942">
    <property type="entry name" value="Beta-barrel_TonB_sf"/>
</dbReference>
<keyword evidence="3 14" id="KW-0813">Transport</keyword>
<name>A0A2U2BKF1_ALCFA</name>
<dbReference type="GO" id="GO:0038023">
    <property type="term" value="F:signaling receptor activity"/>
    <property type="evidence" value="ECO:0007669"/>
    <property type="project" value="InterPro"/>
</dbReference>
<evidence type="ECO:0000256" key="14">
    <source>
        <dbReference type="PROSITE-ProRule" id="PRU01360"/>
    </source>
</evidence>
<dbReference type="InterPro" id="IPR012910">
    <property type="entry name" value="Plug_dom"/>
</dbReference>
<keyword evidence="10 16" id="KW-0798">TonB box</keyword>
<dbReference type="PANTHER" id="PTHR32552:SF82">
    <property type="entry name" value="FCUA PROTEIN"/>
    <property type="match status" value="1"/>
</dbReference>
<feature type="domain" description="TonB-dependent receptor-like beta-barrel" evidence="18">
    <location>
        <begin position="290"/>
        <end position="697"/>
    </location>
</feature>
<dbReference type="InterPro" id="IPR039426">
    <property type="entry name" value="TonB-dep_rcpt-like"/>
</dbReference>
<evidence type="ECO:0000256" key="9">
    <source>
        <dbReference type="ARBA" id="ARBA00023065"/>
    </source>
</evidence>
<keyword evidence="9" id="KW-0406">Ion transport</keyword>
<dbReference type="RefSeq" id="WP_109088742.1">
    <property type="nucleotide sequence ID" value="NZ_QEXO01000002.1"/>
</dbReference>
<evidence type="ECO:0000256" key="15">
    <source>
        <dbReference type="PROSITE-ProRule" id="PRU10144"/>
    </source>
</evidence>
<feature type="signal peptide" evidence="17">
    <location>
        <begin position="1"/>
        <end position="26"/>
    </location>
</feature>
<comment type="similarity">
    <text evidence="2 14 16">Belongs to the TonB-dependent receptor family.</text>
</comment>
<evidence type="ECO:0000256" key="8">
    <source>
        <dbReference type="ARBA" id="ARBA00023004"/>
    </source>
</evidence>
<keyword evidence="6 14" id="KW-0812">Transmembrane</keyword>
<keyword evidence="7 17" id="KW-0732">Signal</keyword>
<evidence type="ECO:0000256" key="1">
    <source>
        <dbReference type="ARBA" id="ARBA00004571"/>
    </source>
</evidence>
<dbReference type="Pfam" id="PF00593">
    <property type="entry name" value="TonB_dep_Rec_b-barrel"/>
    <property type="match status" value="1"/>
</dbReference>
<evidence type="ECO:0000256" key="3">
    <source>
        <dbReference type="ARBA" id="ARBA00022448"/>
    </source>
</evidence>
<dbReference type="NCBIfam" id="TIGR01783">
    <property type="entry name" value="TonB-siderophor"/>
    <property type="match status" value="1"/>
</dbReference>
<protein>
    <submittedName>
        <fullName evidence="20">TonB-dependent siderophore receptor</fullName>
    </submittedName>
</protein>
<dbReference type="InterPro" id="IPR037066">
    <property type="entry name" value="Plug_dom_sf"/>
</dbReference>
<evidence type="ECO:0000313" key="20">
    <source>
        <dbReference type="EMBL" id="PWE14462.1"/>
    </source>
</evidence>
<dbReference type="STRING" id="511.UZ73_05930"/>
<sequence length="731" mass="79437">MTRLFKPCLGRFLVLSLFALHVQAQAQDQADVAQAQELATITVNASADASRQGLLPEYAGGQVASGGRVGILGSLDNMDSPFSVNSYTSRYIEQLQASTVADVVRHDPSVRVARGFGNFQESFFIRGFLTASDDIAYNGLFGLLPRQATAAELAERIEVLHGAGGFLYGAAPSGGGIGGTINVLPKRAGENPLTKVGVGYGSGGQSQIKADISRRFADDAAGIRINAIKRSGDTAVDNEHTRLDLYTVGMDWRGERVRLSADLGYQEHKLREVRPNVTLQAGLSALPELPSHKRNFAQPWTYSNEKTVFGTVRGEYDLNDSITLWAAFGMKNGKEENQLAGLTVTDAVSGKSTFSRFDNSRRDDVKTGELGLRASFETGPVLHELVAAASLYDHKEKNAWAMGSVQDSNLYDPVNYALPPIAFSGGNLGSPALVGRTKLSSYTLGDLMYLWDDRLEVMLGLRHQIMETRSYDYGTQALQRKDRQQHTSPAAGVVFKLTDEWALYGNYTESLAQGDLAPTRFNNQPVQNAGQRLSAFVAKQKELGIKYDNGSMGGGLTFFTTTKPRGVVNDDLRFVESGKDRHNGLELSFYGQLTDSLRILGGVTALDTKQKNTGDPLSEGQRVIGVPRWQGSLGLTWDVPQVTGLSLDTQLLATGARYADSANAIRVPGWVRWDLGASYQRKVSGVPMTFRASVENVADTTYWASVGGYPNNGYLVLSQPRTFMLSVSAEF</sequence>
<reference evidence="20 21" key="2">
    <citation type="submission" date="2018-05" db="EMBL/GenBank/DDBJ databases">
        <authorList>
            <person name="Lanie J.A."/>
            <person name="Ng W.-L."/>
            <person name="Kazmierczak K.M."/>
            <person name="Andrzejewski T.M."/>
            <person name="Davidsen T.M."/>
            <person name="Wayne K.J."/>
            <person name="Tettelin H."/>
            <person name="Glass J.I."/>
            <person name="Rusch D."/>
            <person name="Podicherti R."/>
            <person name="Tsui H.-C.T."/>
            <person name="Winkler M.E."/>
        </authorList>
    </citation>
    <scope>NUCLEOTIDE SEQUENCE [LARGE SCALE GENOMIC DNA]</scope>
    <source>
        <strain evidence="20 21">YBY</strain>
    </source>
</reference>
<dbReference type="PANTHER" id="PTHR32552">
    <property type="entry name" value="FERRICHROME IRON RECEPTOR-RELATED"/>
    <property type="match status" value="1"/>
</dbReference>
<dbReference type="InterPro" id="IPR000531">
    <property type="entry name" value="Beta-barrel_TonB"/>
</dbReference>
<dbReference type="Pfam" id="PF07715">
    <property type="entry name" value="Plug"/>
    <property type="match status" value="1"/>
</dbReference>
<evidence type="ECO:0000256" key="11">
    <source>
        <dbReference type="ARBA" id="ARBA00023136"/>
    </source>
</evidence>
<feature type="short sequence motif" description="TonB C-terminal box" evidence="15">
    <location>
        <begin position="714"/>
        <end position="731"/>
    </location>
</feature>
<evidence type="ECO:0000259" key="18">
    <source>
        <dbReference type="Pfam" id="PF00593"/>
    </source>
</evidence>
<keyword evidence="11 14" id="KW-0472">Membrane</keyword>
<proteinExistence type="inferred from homology"/>
<dbReference type="GO" id="GO:0015891">
    <property type="term" value="P:siderophore transport"/>
    <property type="evidence" value="ECO:0007669"/>
    <property type="project" value="InterPro"/>
</dbReference>
<dbReference type="PROSITE" id="PS52016">
    <property type="entry name" value="TONB_DEPENDENT_REC_3"/>
    <property type="match status" value="1"/>
</dbReference>
<organism evidence="20 21">
    <name type="scientific">Alcaligenes faecalis</name>
    <dbReference type="NCBI Taxonomy" id="511"/>
    <lineage>
        <taxon>Bacteria</taxon>
        <taxon>Pseudomonadati</taxon>
        <taxon>Pseudomonadota</taxon>
        <taxon>Betaproteobacteria</taxon>
        <taxon>Burkholderiales</taxon>
        <taxon>Alcaligenaceae</taxon>
        <taxon>Alcaligenes</taxon>
    </lineage>
</organism>
<dbReference type="PROSITE" id="PS01156">
    <property type="entry name" value="TONB_DEPENDENT_REC_2"/>
    <property type="match status" value="1"/>
</dbReference>
<evidence type="ECO:0000259" key="19">
    <source>
        <dbReference type="Pfam" id="PF07715"/>
    </source>
</evidence>
<dbReference type="SUPFAM" id="SSF56935">
    <property type="entry name" value="Porins"/>
    <property type="match status" value="1"/>
</dbReference>
<evidence type="ECO:0000256" key="13">
    <source>
        <dbReference type="ARBA" id="ARBA00023237"/>
    </source>
</evidence>
<feature type="chain" id="PRO_5015625325" evidence="17">
    <location>
        <begin position="27"/>
        <end position="731"/>
    </location>
</feature>
<reference evidence="20 21" key="1">
    <citation type="submission" date="2018-05" db="EMBL/GenBank/DDBJ databases">
        <title>Genome Sequence of an Efficient Indole-Degrading Bacterium, Alcaligenes sp.YBY.</title>
        <authorList>
            <person name="Yang B."/>
        </authorList>
    </citation>
    <scope>NUCLEOTIDE SEQUENCE [LARGE SCALE GENOMIC DNA]</scope>
    <source>
        <strain evidence="20 21">YBY</strain>
    </source>
</reference>
<dbReference type="AlphaFoldDB" id="A0A2U2BKF1"/>
<keyword evidence="5" id="KW-0410">Iron transport</keyword>
<keyword evidence="8" id="KW-0408">Iron</keyword>
<evidence type="ECO:0000256" key="5">
    <source>
        <dbReference type="ARBA" id="ARBA00022496"/>
    </source>
</evidence>
<evidence type="ECO:0000313" key="21">
    <source>
        <dbReference type="Proteomes" id="UP000245216"/>
    </source>
</evidence>
<keyword evidence="4 14" id="KW-1134">Transmembrane beta strand</keyword>
<evidence type="ECO:0000256" key="4">
    <source>
        <dbReference type="ARBA" id="ARBA00022452"/>
    </source>
</evidence>
<evidence type="ECO:0000256" key="2">
    <source>
        <dbReference type="ARBA" id="ARBA00009810"/>
    </source>
</evidence>
<gene>
    <name evidence="20" type="ORF">DF183_06975</name>
</gene>
<dbReference type="InterPro" id="IPR010105">
    <property type="entry name" value="TonB_sidphr_rcpt"/>
</dbReference>
<dbReference type="Proteomes" id="UP000245216">
    <property type="component" value="Unassembled WGS sequence"/>
</dbReference>
<evidence type="ECO:0000256" key="10">
    <source>
        <dbReference type="ARBA" id="ARBA00023077"/>
    </source>
</evidence>
<evidence type="ECO:0000256" key="17">
    <source>
        <dbReference type="SAM" id="SignalP"/>
    </source>
</evidence>
<comment type="subcellular location">
    <subcellularLocation>
        <location evidence="1 14">Cell outer membrane</location>
        <topology evidence="1 14">Multi-pass membrane protein</topology>
    </subcellularLocation>
</comment>
<dbReference type="InterPro" id="IPR010917">
    <property type="entry name" value="TonB_rcpt_CS"/>
</dbReference>
<dbReference type="GO" id="GO:0009279">
    <property type="term" value="C:cell outer membrane"/>
    <property type="evidence" value="ECO:0007669"/>
    <property type="project" value="UniProtKB-SubCell"/>
</dbReference>
<keyword evidence="12 20" id="KW-0675">Receptor</keyword>
<keyword evidence="13 14" id="KW-0998">Cell outer membrane</keyword>
<dbReference type="Gene3D" id="2.170.130.10">
    <property type="entry name" value="TonB-dependent receptor, plug domain"/>
    <property type="match status" value="1"/>
</dbReference>
<dbReference type="GO" id="GO:0015344">
    <property type="term" value="F:siderophore uptake transmembrane transporter activity"/>
    <property type="evidence" value="ECO:0007669"/>
    <property type="project" value="TreeGrafter"/>
</dbReference>
<evidence type="ECO:0000256" key="7">
    <source>
        <dbReference type="ARBA" id="ARBA00022729"/>
    </source>
</evidence>